<dbReference type="EnsemblPlants" id="ONIVA12G11550.1">
    <property type="protein sequence ID" value="ONIVA12G11550.1"/>
    <property type="gene ID" value="ONIVA12G11550"/>
</dbReference>
<dbReference type="Gramene" id="ONIVA12G11550.1">
    <property type="protein sequence ID" value="ONIVA12G11550.1"/>
    <property type="gene ID" value="ONIVA12G11550"/>
</dbReference>
<evidence type="ECO:0000313" key="2">
    <source>
        <dbReference type="EnsemblPlants" id="ONIVA12G11550.1"/>
    </source>
</evidence>
<dbReference type="InterPro" id="IPR040361">
    <property type="entry name" value="TPD1"/>
</dbReference>
<dbReference type="OMA" id="AKGNCLC"/>
<dbReference type="PANTHER" id="PTHR33184:SF32">
    <property type="entry name" value="EXPRESSED PROTEIN"/>
    <property type="match status" value="1"/>
</dbReference>
<dbReference type="PANTHER" id="PTHR33184">
    <property type="entry name" value="PROTEIN TAPETUM DETERMINANT 1-LIKE-RELATED"/>
    <property type="match status" value="1"/>
</dbReference>
<accession>A0A0E0JA43</accession>
<reference evidence="2" key="2">
    <citation type="submission" date="2018-04" db="EMBL/GenBank/DDBJ databases">
        <title>OnivRS2 (Oryza nivara Reference Sequence Version 2).</title>
        <authorList>
            <person name="Zhang J."/>
            <person name="Kudrna D."/>
            <person name="Lee S."/>
            <person name="Talag J."/>
            <person name="Rajasekar S."/>
            <person name="Welchert J."/>
            <person name="Hsing Y.-I."/>
            <person name="Wing R.A."/>
        </authorList>
    </citation>
    <scope>NUCLEOTIDE SEQUENCE [LARGE SCALE GENOMIC DNA]</scope>
    <source>
        <strain evidence="2">SL10</strain>
    </source>
</reference>
<dbReference type="Pfam" id="PF24068">
    <property type="entry name" value="TPD1_C"/>
    <property type="match status" value="1"/>
</dbReference>
<keyword evidence="1" id="KW-0732">Signal</keyword>
<name>A0A0E0JA43_ORYNI</name>
<evidence type="ECO:0000256" key="1">
    <source>
        <dbReference type="ARBA" id="ARBA00022729"/>
    </source>
</evidence>
<protein>
    <submittedName>
        <fullName evidence="2">Uncharacterized protein</fullName>
    </submittedName>
</protein>
<dbReference type="AlphaFoldDB" id="A0A0E0JA43"/>
<organism evidence="2">
    <name type="scientific">Oryza nivara</name>
    <name type="common">Indian wild rice</name>
    <name type="synonym">Oryza sativa f. spontanea</name>
    <dbReference type="NCBI Taxonomy" id="4536"/>
    <lineage>
        <taxon>Eukaryota</taxon>
        <taxon>Viridiplantae</taxon>
        <taxon>Streptophyta</taxon>
        <taxon>Embryophyta</taxon>
        <taxon>Tracheophyta</taxon>
        <taxon>Spermatophyta</taxon>
        <taxon>Magnoliopsida</taxon>
        <taxon>Liliopsida</taxon>
        <taxon>Poales</taxon>
        <taxon>Poaceae</taxon>
        <taxon>BOP clade</taxon>
        <taxon>Oryzoideae</taxon>
        <taxon>Oryzeae</taxon>
        <taxon>Oryzinae</taxon>
        <taxon>Oryza</taxon>
    </lineage>
</organism>
<evidence type="ECO:0000313" key="3">
    <source>
        <dbReference type="Proteomes" id="UP000006591"/>
    </source>
</evidence>
<sequence length="182" mass="19391">MGPLQANLQLSIFAGLTLFTHNNLTTTTNKPDPKQIHSQTLQEQSINMAQESKPLVALLLCIMIAKGNCLCMGCMNDHVVVSQLADDRSKVGGGGGARTLFKVTVANQCCCDVGHVVVAAPGFRSAIPVDPKLFRRNPGGDRESYLVGDGGTIPANGSVTFYYAWSSMFRISVVGMTVANCL</sequence>
<dbReference type="GO" id="GO:0001709">
    <property type="term" value="P:cell fate determination"/>
    <property type="evidence" value="ECO:0007669"/>
    <property type="project" value="TreeGrafter"/>
</dbReference>
<dbReference type="Proteomes" id="UP000006591">
    <property type="component" value="Chromosome 12"/>
</dbReference>
<reference evidence="2" key="1">
    <citation type="submission" date="2015-04" db="UniProtKB">
        <authorList>
            <consortium name="EnsemblPlants"/>
        </authorList>
    </citation>
    <scope>IDENTIFICATION</scope>
    <source>
        <strain evidence="2">SL10</strain>
    </source>
</reference>
<proteinExistence type="predicted"/>
<keyword evidence="3" id="KW-1185">Reference proteome</keyword>
<dbReference type="HOGENOM" id="CLU_102808_3_0_1"/>